<feature type="region of interest" description="Disordered" evidence="2">
    <location>
        <begin position="1"/>
        <end position="53"/>
    </location>
</feature>
<dbReference type="GO" id="GO:0031267">
    <property type="term" value="F:small GTPase binding"/>
    <property type="evidence" value="ECO:0007669"/>
    <property type="project" value="TreeGrafter"/>
</dbReference>
<feature type="compositionally biased region" description="Basic and acidic residues" evidence="2">
    <location>
        <begin position="1388"/>
        <end position="1413"/>
    </location>
</feature>
<feature type="compositionally biased region" description="Low complexity" evidence="2">
    <location>
        <begin position="1613"/>
        <end position="1636"/>
    </location>
</feature>
<dbReference type="Pfam" id="PF00621">
    <property type="entry name" value="RhoGEF"/>
    <property type="match status" value="1"/>
</dbReference>
<feature type="region of interest" description="Disordered" evidence="2">
    <location>
        <begin position="1444"/>
        <end position="1468"/>
    </location>
</feature>
<feature type="compositionally biased region" description="Basic and acidic residues" evidence="2">
    <location>
        <begin position="1444"/>
        <end position="1453"/>
    </location>
</feature>
<dbReference type="GO" id="GO:0005085">
    <property type="term" value="F:guanyl-nucleotide exchange factor activity"/>
    <property type="evidence" value="ECO:0007669"/>
    <property type="project" value="InterPro"/>
</dbReference>
<reference evidence="4" key="1">
    <citation type="journal article" date="2021" name="Genome Biol. Evol.">
        <title>A High-Quality Reference Genome for a Parasitic Bivalve with Doubly Uniparental Inheritance (Bivalvia: Unionida).</title>
        <authorList>
            <person name="Smith C.H."/>
        </authorList>
    </citation>
    <scope>NUCLEOTIDE SEQUENCE</scope>
    <source>
        <strain evidence="4">CHS0354</strain>
    </source>
</reference>
<evidence type="ECO:0000259" key="3">
    <source>
        <dbReference type="PROSITE" id="PS50010"/>
    </source>
</evidence>
<feature type="region of interest" description="Disordered" evidence="2">
    <location>
        <begin position="684"/>
        <end position="741"/>
    </location>
</feature>
<feature type="compositionally biased region" description="Basic and acidic residues" evidence="2">
    <location>
        <begin position="1243"/>
        <end position="1252"/>
    </location>
</feature>
<feature type="region of interest" description="Disordered" evidence="2">
    <location>
        <begin position="1070"/>
        <end position="1108"/>
    </location>
</feature>
<dbReference type="Gene3D" id="2.30.29.30">
    <property type="entry name" value="Pleckstrin-homology domain (PH domain)/Phosphotyrosine-binding domain (PTB)"/>
    <property type="match status" value="1"/>
</dbReference>
<feature type="compositionally biased region" description="Polar residues" evidence="2">
    <location>
        <begin position="1207"/>
        <end position="1221"/>
    </location>
</feature>
<evidence type="ECO:0000313" key="5">
    <source>
        <dbReference type="Proteomes" id="UP001195483"/>
    </source>
</evidence>
<reference evidence="4" key="3">
    <citation type="submission" date="2023-05" db="EMBL/GenBank/DDBJ databases">
        <authorList>
            <person name="Smith C.H."/>
        </authorList>
    </citation>
    <scope>NUCLEOTIDE SEQUENCE</scope>
    <source>
        <strain evidence="4">CHS0354</strain>
        <tissue evidence="4">Mantle</tissue>
    </source>
</reference>
<dbReference type="SUPFAM" id="SSF50729">
    <property type="entry name" value="PH domain-like"/>
    <property type="match status" value="1"/>
</dbReference>
<feature type="compositionally biased region" description="Polar residues" evidence="2">
    <location>
        <begin position="295"/>
        <end position="309"/>
    </location>
</feature>
<organism evidence="4 5">
    <name type="scientific">Potamilus streckersoni</name>
    <dbReference type="NCBI Taxonomy" id="2493646"/>
    <lineage>
        <taxon>Eukaryota</taxon>
        <taxon>Metazoa</taxon>
        <taxon>Spiralia</taxon>
        <taxon>Lophotrochozoa</taxon>
        <taxon>Mollusca</taxon>
        <taxon>Bivalvia</taxon>
        <taxon>Autobranchia</taxon>
        <taxon>Heteroconchia</taxon>
        <taxon>Palaeoheterodonta</taxon>
        <taxon>Unionida</taxon>
        <taxon>Unionoidea</taxon>
        <taxon>Unionidae</taxon>
        <taxon>Ambleminae</taxon>
        <taxon>Lampsilini</taxon>
        <taxon>Potamilus</taxon>
    </lineage>
</organism>
<feature type="compositionally biased region" description="Basic and acidic residues" evidence="2">
    <location>
        <begin position="1499"/>
        <end position="1514"/>
    </location>
</feature>
<dbReference type="InterPro" id="IPR001849">
    <property type="entry name" value="PH_domain"/>
</dbReference>
<feature type="region of interest" description="Disordered" evidence="2">
    <location>
        <begin position="80"/>
        <end position="116"/>
    </location>
</feature>
<feature type="compositionally biased region" description="Polar residues" evidence="2">
    <location>
        <begin position="1097"/>
        <end position="1107"/>
    </location>
</feature>
<keyword evidence="1" id="KW-0597">Phosphoprotein</keyword>
<feature type="region of interest" description="Disordered" evidence="2">
    <location>
        <begin position="1610"/>
        <end position="1656"/>
    </location>
</feature>
<dbReference type="EMBL" id="JAEAOA010000291">
    <property type="protein sequence ID" value="KAK3595020.1"/>
    <property type="molecule type" value="Genomic_DNA"/>
</dbReference>
<feature type="domain" description="DH" evidence="3">
    <location>
        <begin position="345"/>
        <end position="525"/>
    </location>
</feature>
<dbReference type="SUPFAM" id="SSF48065">
    <property type="entry name" value="DBL homology domain (DH-domain)"/>
    <property type="match status" value="1"/>
</dbReference>
<feature type="compositionally biased region" description="Low complexity" evidence="2">
    <location>
        <begin position="320"/>
        <end position="337"/>
    </location>
</feature>
<name>A0AAE0VZR0_9BIVA</name>
<feature type="compositionally biased region" description="Polar residues" evidence="2">
    <location>
        <begin position="1454"/>
        <end position="1468"/>
    </location>
</feature>
<reference evidence="4" key="2">
    <citation type="journal article" date="2021" name="Genome Biol. Evol.">
        <title>Developing a high-quality reference genome for a parasitic bivalve with doubly uniparental inheritance (Bivalvia: Unionida).</title>
        <authorList>
            <person name="Smith C.H."/>
        </authorList>
    </citation>
    <scope>NUCLEOTIDE SEQUENCE</scope>
    <source>
        <strain evidence="4">CHS0354</strain>
        <tissue evidence="4">Mantle</tissue>
    </source>
</reference>
<evidence type="ECO:0000313" key="4">
    <source>
        <dbReference type="EMBL" id="KAK3595020.1"/>
    </source>
</evidence>
<dbReference type="InterPro" id="IPR055251">
    <property type="entry name" value="SOS1_NGEF_PH"/>
</dbReference>
<dbReference type="Gene3D" id="1.20.900.10">
    <property type="entry name" value="Dbl homology (DH) domain"/>
    <property type="match status" value="1"/>
</dbReference>
<feature type="region of interest" description="Disordered" evidence="2">
    <location>
        <begin position="1482"/>
        <end position="1522"/>
    </location>
</feature>
<feature type="region of interest" description="Disordered" evidence="2">
    <location>
        <begin position="1172"/>
        <end position="1252"/>
    </location>
</feature>
<feature type="compositionally biased region" description="Basic and acidic residues" evidence="2">
    <location>
        <begin position="1076"/>
        <end position="1096"/>
    </location>
</feature>
<feature type="compositionally biased region" description="Basic residues" evidence="2">
    <location>
        <begin position="1301"/>
        <end position="1313"/>
    </location>
</feature>
<evidence type="ECO:0000256" key="2">
    <source>
        <dbReference type="SAM" id="MobiDB-lite"/>
    </source>
</evidence>
<feature type="compositionally biased region" description="Polar residues" evidence="2">
    <location>
        <begin position="1228"/>
        <end position="1240"/>
    </location>
</feature>
<dbReference type="InterPro" id="IPR000219">
    <property type="entry name" value="DH_dom"/>
</dbReference>
<evidence type="ECO:0000256" key="1">
    <source>
        <dbReference type="ARBA" id="ARBA00022553"/>
    </source>
</evidence>
<dbReference type="InterPro" id="IPR011993">
    <property type="entry name" value="PH-like_dom_sf"/>
</dbReference>
<dbReference type="Proteomes" id="UP001195483">
    <property type="component" value="Unassembled WGS sequence"/>
</dbReference>
<feature type="region of interest" description="Disordered" evidence="2">
    <location>
        <begin position="913"/>
        <end position="937"/>
    </location>
</feature>
<dbReference type="SMART" id="SM00233">
    <property type="entry name" value="PH"/>
    <property type="match status" value="1"/>
</dbReference>
<feature type="region of interest" description="Disordered" evidence="2">
    <location>
        <begin position="183"/>
        <end position="220"/>
    </location>
</feature>
<protein>
    <recommendedName>
        <fullName evidence="3">DH domain-containing protein</fullName>
    </recommendedName>
</protein>
<feature type="region of interest" description="Disordered" evidence="2">
    <location>
        <begin position="254"/>
        <end position="337"/>
    </location>
</feature>
<dbReference type="PROSITE" id="PS50010">
    <property type="entry name" value="DH_2"/>
    <property type="match status" value="1"/>
</dbReference>
<sequence length="1720" mass="192894">MSSSKPPNLSRRQALRRKGYSWRAQNESESKHADDNQENKQQENGKQCYSHHAGSSVDLSPALLGIYDSLLCVNENNTEPEQNHSITLTNQSEGPQLDRQITHSDQTGNNRLSGSSYLNEKSCVSESEDEENKTLCRPLFKQIGSIQKPEITVDWDNDPVEVSTAALMMETSYAQNLGVDSKKRPLSISSTSSSSTTSLPRSRKRPNLSECGDFQGSTAPSDIEKLDSLLFIDEGVSSSAETLDDEHLEEVLSKDGGSFGLSSATTCPAPEESPKSQGCNPPSSPTSSPIPVHGSDSSNCDSSAEASQTKVDKYSQDSTSKGSHGSFRSRSSSSSVKSSGHYVSYVQRVVAEIVDTERLYVQHLQDIKEGYLEYLVNNPSAGFPEEGRNCLFGNINNIYNFSRQFLGELEICNYDPIKVAECFVLNNNGFVIYADYCTNYPVAVSVLTRVMQDQQLSEVFKQRQIALGHSLPLGAYLLKPVQRILKYHLLLQNILKHYKESESGYERLAQALNHMTSMAQHINEMKRKHEHAVRVQEIQSQLEDYRGEDFTCLGELVLEGSFRMYGAKASRQMFLFEKGVIIAKRKEDGMLSCKTFIPCATLMLVESLPREPLNFQILPFDNPRGAHTIHARNLEQKRKWCQEIKRLILESYKSKIPENVKDLIMQQLGKSKEEENFVKAGNADSVKGHHATPDYLEKRQRMRRKSGSNLIPEILRPQRTKKTQQQQSREESISPRASPLVERVLREAEISPGRSQNNSQAYHIYRTSEAQPRQHHELQEHTSVSKKLPSVARSQSFQLATNKNPMNSLDLEDPPPSPLDKYLSNSEKVQRSHSFRTAVETRPVEFGSDFNEHCVVNMEKQFQENKENEQNVRNIDSSDDAEADKMMIINNKIGESNSLSRRGRYASMPVLSETQTSGRMACSPHHSDPRADGSSIGHDGLPLTSPIQTRRIDLKPYCTVTKPQAHQGSPKFERSTSDVLNLSRGQSSVIAFHDNFSSVRKFSEDLGARVFDTKITLTQPKPFSSTVKLYDSMFGSQAKLTKNNVGERFTKGSLVDMSHLKEDPWVKKSANCRLPTKPDSEKDHTGLLVNRRESGHQRTQSVSGEDTSSSRENLDWFVYATRNSLPMDRLNNRQYKYCTPPRGEMVPLTTSHPKSNTETLYVPPSYGKMESLYSTNGDSAEDAGSSSSLSATTSSETCSSPDVLQDTLFNDSVPPRSNVTQSRKHLSRSNSSPETRQFFPTKSVEDDSRPASMDVHVRHLEDSDKLVAEMEDYIRNSSSSSSLSSTNKFPPTIPSFQPLKPRPKSKKSKIRHSYKSDDSLSSYDESENLQQSPDDDTLVGTIKNKFHNITSRLKKATSPECAIEQSTQGKHVNNSKNTNLYHAYSLKTRPDHDTPPGKKKDPDLTTLLREGEPGSRVIGSRMANPDLDDYAELSLPKMTLFEKFKPTPDKEHPSSNFKESSGLGSSTINSVNIQQSDSAFSIQSIDEDSSSPDGSSHQEFIEETSKPTAEIKDKEEEDSGETFYEKRLSQALDDEEAFRDSAVYCDTDTDQPTLYPQDCPAPKVPIKRYVQMLEEKQKPKLPNTYKVKHREPGLIVRQRLESLLTSCEYNKNTSNSSSRSASHTTSRSTSCTPSRAASEERGNIVDFFQPRNPSENGQFTLRQEVADYKLVSKARSPSPSPTLKSAYSLGRLDKISSDIENLVIMKGWVRQLISRFQTEH</sequence>
<feature type="compositionally biased region" description="Polar residues" evidence="2">
    <location>
        <begin position="1"/>
        <end position="11"/>
    </location>
</feature>
<keyword evidence="5" id="KW-1185">Reference proteome</keyword>
<dbReference type="PANTHER" id="PTHR45924:SF2">
    <property type="entry name" value="FI17866P1"/>
    <property type="match status" value="1"/>
</dbReference>
<feature type="region of interest" description="Disordered" evidence="2">
    <location>
        <begin position="769"/>
        <end position="828"/>
    </location>
</feature>
<dbReference type="SMART" id="SM00325">
    <property type="entry name" value="RhoGEF"/>
    <property type="match status" value="1"/>
</dbReference>
<feature type="compositionally biased region" description="Basic and acidic residues" evidence="2">
    <location>
        <begin position="26"/>
        <end position="43"/>
    </location>
</feature>
<dbReference type="CDD" id="cd00160">
    <property type="entry name" value="RhoGEF"/>
    <property type="match status" value="1"/>
</dbReference>
<feature type="compositionally biased region" description="Polar residues" evidence="2">
    <location>
        <begin position="792"/>
        <end position="807"/>
    </location>
</feature>
<accession>A0AAE0VZR0</accession>
<feature type="compositionally biased region" description="Low complexity" evidence="2">
    <location>
        <begin position="186"/>
        <end position="200"/>
    </location>
</feature>
<feature type="region of interest" description="Disordered" evidence="2">
    <location>
        <begin position="1386"/>
        <end position="1423"/>
    </location>
</feature>
<feature type="compositionally biased region" description="Polar residues" evidence="2">
    <location>
        <begin position="103"/>
        <end position="116"/>
    </location>
</feature>
<dbReference type="InterPro" id="IPR035899">
    <property type="entry name" value="DBL_dom_sf"/>
</dbReference>
<proteinExistence type="predicted"/>
<feature type="compositionally biased region" description="Low complexity" evidence="2">
    <location>
        <begin position="1182"/>
        <end position="1200"/>
    </location>
</feature>
<feature type="region of interest" description="Disordered" evidence="2">
    <location>
        <begin position="1276"/>
        <end position="1339"/>
    </location>
</feature>
<dbReference type="PANTHER" id="PTHR45924">
    <property type="entry name" value="FI17866P1"/>
    <property type="match status" value="1"/>
</dbReference>
<feature type="compositionally biased region" description="Polar residues" evidence="2">
    <location>
        <begin position="80"/>
        <end position="94"/>
    </location>
</feature>
<dbReference type="Pfam" id="PF22697">
    <property type="entry name" value="SOS1_NGEF_PH"/>
    <property type="match status" value="1"/>
</dbReference>
<gene>
    <name evidence="4" type="ORF">CHS0354_003747</name>
</gene>
<comment type="caution">
    <text evidence="4">The sequence shown here is derived from an EMBL/GenBank/DDBJ whole genome shotgun (WGS) entry which is preliminary data.</text>
</comment>
<dbReference type="InterPro" id="IPR043324">
    <property type="entry name" value="PH_PLEKHG1_G2_G3"/>
</dbReference>
<dbReference type="CDD" id="cd13243">
    <property type="entry name" value="PH_PLEKHG1_G2_G3"/>
    <property type="match status" value="1"/>
</dbReference>